<protein>
    <submittedName>
        <fullName evidence="2">Uncharacterized protein</fullName>
    </submittedName>
</protein>
<proteinExistence type="predicted"/>
<evidence type="ECO:0000256" key="1">
    <source>
        <dbReference type="SAM" id="MobiDB-lite"/>
    </source>
</evidence>
<dbReference type="Proteomes" id="UP000324800">
    <property type="component" value="Unassembled WGS sequence"/>
</dbReference>
<organism evidence="2 3">
    <name type="scientific">Streblomastix strix</name>
    <dbReference type="NCBI Taxonomy" id="222440"/>
    <lineage>
        <taxon>Eukaryota</taxon>
        <taxon>Metamonada</taxon>
        <taxon>Preaxostyla</taxon>
        <taxon>Oxymonadida</taxon>
        <taxon>Streblomastigidae</taxon>
        <taxon>Streblomastix</taxon>
    </lineage>
</organism>
<sequence>MKEDQVKKSKLRKQSSYEKLIDMHNEQQMLEARLNKKETDGNQLQLQLDASEQKQEENKQELQHQKEINEKLIQKIQENLNNEEVEAVLTSVMGQQYKGETFIVVSDDKRPWQKNMKSDNNQTQSSDIQDGIQKTKNQSDLQKQKDNLEISQVNDKKPNIQLEQWKESRKTKDEEIKKQQKQQWGQNVKSNSNIDQLRKSNNVGSSIPYQRTRVLTEQTIMKPANSIEEKDFQIRSMKETFMQQIEGKDNKLKQIQKQSQREHDKGAQLRVQLARKEQQDAEIDREIRLLTLRLSGLVNETNRNTKGINNTQVGQFNQKNDEDYDGLVRSRNLKPIKFYNKQQQVIIDDEEEDDDEKDEDEQESNKKKKHIKKQIQQNNNKQKKKILNDSDDEDEDINDDDEVDDD</sequence>
<dbReference type="AlphaFoldDB" id="A0A5J4WXL0"/>
<feature type="compositionally biased region" description="Basic and acidic residues" evidence="1">
    <location>
        <begin position="51"/>
        <end position="63"/>
    </location>
</feature>
<comment type="caution">
    <text evidence="2">The sequence shown here is derived from an EMBL/GenBank/DDBJ whole genome shotgun (WGS) entry which is preliminary data.</text>
</comment>
<feature type="region of interest" description="Disordered" evidence="1">
    <location>
        <begin position="36"/>
        <end position="63"/>
    </location>
</feature>
<reference evidence="2 3" key="1">
    <citation type="submission" date="2019-03" db="EMBL/GenBank/DDBJ databases">
        <title>Single cell metagenomics reveals metabolic interactions within the superorganism composed of flagellate Streblomastix strix and complex community of Bacteroidetes bacteria on its surface.</title>
        <authorList>
            <person name="Treitli S.C."/>
            <person name="Kolisko M."/>
            <person name="Husnik F."/>
            <person name="Keeling P."/>
            <person name="Hampl V."/>
        </authorList>
    </citation>
    <scope>NUCLEOTIDE SEQUENCE [LARGE SCALE GENOMIC DNA]</scope>
    <source>
        <strain evidence="2">ST1C</strain>
    </source>
</reference>
<evidence type="ECO:0000313" key="2">
    <source>
        <dbReference type="EMBL" id="KAA6398969.1"/>
    </source>
</evidence>
<feature type="compositionally biased region" description="Polar residues" evidence="1">
    <location>
        <begin position="184"/>
        <end position="193"/>
    </location>
</feature>
<feature type="compositionally biased region" description="Acidic residues" evidence="1">
    <location>
        <begin position="389"/>
        <end position="406"/>
    </location>
</feature>
<feature type="compositionally biased region" description="Polar residues" evidence="1">
    <location>
        <begin position="41"/>
        <end position="50"/>
    </location>
</feature>
<accession>A0A5J4WXL0</accession>
<name>A0A5J4WXL0_9EUKA</name>
<feature type="region of interest" description="Disordered" evidence="1">
    <location>
        <begin position="344"/>
        <end position="406"/>
    </location>
</feature>
<dbReference type="EMBL" id="SNRW01000843">
    <property type="protein sequence ID" value="KAA6398969.1"/>
    <property type="molecule type" value="Genomic_DNA"/>
</dbReference>
<feature type="compositionally biased region" description="Polar residues" evidence="1">
    <location>
        <begin position="118"/>
        <end position="141"/>
    </location>
</feature>
<evidence type="ECO:0000313" key="3">
    <source>
        <dbReference type="Proteomes" id="UP000324800"/>
    </source>
</evidence>
<feature type="region of interest" description="Disordered" evidence="1">
    <location>
        <begin position="108"/>
        <end position="193"/>
    </location>
</feature>
<feature type="compositionally biased region" description="Basic and acidic residues" evidence="1">
    <location>
        <begin position="142"/>
        <end position="178"/>
    </location>
</feature>
<gene>
    <name evidence="2" type="ORF">EZS28_005507</name>
</gene>
<feature type="compositionally biased region" description="Acidic residues" evidence="1">
    <location>
        <begin position="347"/>
        <end position="362"/>
    </location>
</feature>